<evidence type="ECO:0000256" key="1">
    <source>
        <dbReference type="SAM" id="MobiDB-lite"/>
    </source>
</evidence>
<sequence>MSTSSSPSASASNSNSGAPATTDDTSLSRTSDNSNKPSDEVPKESYFSTSPSDNPWVVGGGALSHYTPYTNSALHCLIVPQKPTSVLALDPSVSNPNMAVKEANVVITLPKEAWERDVAFGVAAWARFQAIVGSAIGKGRFMHRNSRRCKIVSRVMEREQCATRKFASAALARRRFSLCAGLSRIVPFGQE</sequence>
<dbReference type="EMBL" id="KV878583">
    <property type="protein sequence ID" value="OJJ62088.1"/>
    <property type="molecule type" value="Genomic_DNA"/>
</dbReference>
<accession>A0A1L9TRT6</accession>
<gene>
    <name evidence="2" type="ORF">ASPSYDRAFT_27742</name>
</gene>
<feature type="compositionally biased region" description="Low complexity" evidence="1">
    <location>
        <begin position="1"/>
        <end position="34"/>
    </location>
</feature>
<dbReference type="GeneID" id="63760506"/>
<feature type="region of interest" description="Disordered" evidence="1">
    <location>
        <begin position="1"/>
        <end position="50"/>
    </location>
</feature>
<name>A0A1L9TRT6_9EURO</name>
<organism evidence="2 3">
    <name type="scientific">Aspergillus sydowii CBS 593.65</name>
    <dbReference type="NCBI Taxonomy" id="1036612"/>
    <lineage>
        <taxon>Eukaryota</taxon>
        <taxon>Fungi</taxon>
        <taxon>Dikarya</taxon>
        <taxon>Ascomycota</taxon>
        <taxon>Pezizomycotina</taxon>
        <taxon>Eurotiomycetes</taxon>
        <taxon>Eurotiomycetidae</taxon>
        <taxon>Eurotiales</taxon>
        <taxon>Aspergillaceae</taxon>
        <taxon>Aspergillus</taxon>
        <taxon>Aspergillus subgen. Nidulantes</taxon>
    </lineage>
</organism>
<evidence type="ECO:0000313" key="3">
    <source>
        <dbReference type="Proteomes" id="UP000184356"/>
    </source>
</evidence>
<dbReference type="VEuPathDB" id="FungiDB:ASPSYDRAFT_27742"/>
<keyword evidence="3" id="KW-1185">Reference proteome</keyword>
<protein>
    <submittedName>
        <fullName evidence="2">Uncharacterized protein</fullName>
    </submittedName>
</protein>
<reference evidence="3" key="1">
    <citation type="journal article" date="2017" name="Genome Biol.">
        <title>Comparative genomics reveals high biological diversity and specific adaptations in the industrially and medically important fungal genus Aspergillus.</title>
        <authorList>
            <person name="de Vries R.P."/>
            <person name="Riley R."/>
            <person name="Wiebenga A."/>
            <person name="Aguilar-Osorio G."/>
            <person name="Amillis S."/>
            <person name="Uchima C.A."/>
            <person name="Anderluh G."/>
            <person name="Asadollahi M."/>
            <person name="Askin M."/>
            <person name="Barry K."/>
            <person name="Battaglia E."/>
            <person name="Bayram O."/>
            <person name="Benocci T."/>
            <person name="Braus-Stromeyer S.A."/>
            <person name="Caldana C."/>
            <person name="Canovas D."/>
            <person name="Cerqueira G.C."/>
            <person name="Chen F."/>
            <person name="Chen W."/>
            <person name="Choi C."/>
            <person name="Clum A."/>
            <person name="Dos Santos R.A."/>
            <person name="Damasio A.R."/>
            <person name="Diallinas G."/>
            <person name="Emri T."/>
            <person name="Fekete E."/>
            <person name="Flipphi M."/>
            <person name="Freyberg S."/>
            <person name="Gallo A."/>
            <person name="Gournas C."/>
            <person name="Habgood R."/>
            <person name="Hainaut M."/>
            <person name="Harispe M.L."/>
            <person name="Henrissat B."/>
            <person name="Hilden K.S."/>
            <person name="Hope R."/>
            <person name="Hossain A."/>
            <person name="Karabika E."/>
            <person name="Karaffa L."/>
            <person name="Karanyi Z."/>
            <person name="Krasevec N."/>
            <person name="Kuo A."/>
            <person name="Kusch H."/>
            <person name="LaButti K."/>
            <person name="Lagendijk E.L."/>
            <person name="Lapidus A."/>
            <person name="Levasseur A."/>
            <person name="Lindquist E."/>
            <person name="Lipzen A."/>
            <person name="Logrieco A.F."/>
            <person name="MacCabe A."/>
            <person name="Maekelae M.R."/>
            <person name="Malavazi I."/>
            <person name="Melin P."/>
            <person name="Meyer V."/>
            <person name="Mielnichuk N."/>
            <person name="Miskei M."/>
            <person name="Molnar A.P."/>
            <person name="Mule G."/>
            <person name="Ngan C.Y."/>
            <person name="Orejas M."/>
            <person name="Orosz E."/>
            <person name="Ouedraogo J.P."/>
            <person name="Overkamp K.M."/>
            <person name="Park H.-S."/>
            <person name="Perrone G."/>
            <person name="Piumi F."/>
            <person name="Punt P.J."/>
            <person name="Ram A.F."/>
            <person name="Ramon A."/>
            <person name="Rauscher S."/>
            <person name="Record E."/>
            <person name="Riano-Pachon D.M."/>
            <person name="Robert V."/>
            <person name="Roehrig J."/>
            <person name="Ruller R."/>
            <person name="Salamov A."/>
            <person name="Salih N.S."/>
            <person name="Samson R.A."/>
            <person name="Sandor E."/>
            <person name="Sanguinetti M."/>
            <person name="Schuetze T."/>
            <person name="Sepcic K."/>
            <person name="Shelest E."/>
            <person name="Sherlock G."/>
            <person name="Sophianopoulou V."/>
            <person name="Squina F.M."/>
            <person name="Sun H."/>
            <person name="Susca A."/>
            <person name="Todd R.B."/>
            <person name="Tsang A."/>
            <person name="Unkles S.E."/>
            <person name="van de Wiele N."/>
            <person name="van Rossen-Uffink D."/>
            <person name="Oliveira J.V."/>
            <person name="Vesth T.C."/>
            <person name="Visser J."/>
            <person name="Yu J.-H."/>
            <person name="Zhou M."/>
            <person name="Andersen M.R."/>
            <person name="Archer D.B."/>
            <person name="Baker S.E."/>
            <person name="Benoit I."/>
            <person name="Brakhage A.A."/>
            <person name="Braus G.H."/>
            <person name="Fischer R."/>
            <person name="Frisvad J.C."/>
            <person name="Goldman G.H."/>
            <person name="Houbraken J."/>
            <person name="Oakley B."/>
            <person name="Pocsi I."/>
            <person name="Scazzocchio C."/>
            <person name="Seiboth B."/>
            <person name="vanKuyk P.A."/>
            <person name="Wortman J."/>
            <person name="Dyer P.S."/>
            <person name="Grigoriev I.V."/>
        </authorList>
    </citation>
    <scope>NUCLEOTIDE SEQUENCE [LARGE SCALE GENOMIC DNA]</scope>
    <source>
        <strain evidence="3">CBS 593.65</strain>
    </source>
</reference>
<dbReference type="Proteomes" id="UP000184356">
    <property type="component" value="Unassembled WGS sequence"/>
</dbReference>
<dbReference type="RefSeq" id="XP_040705894.1">
    <property type="nucleotide sequence ID" value="XM_040844433.1"/>
</dbReference>
<proteinExistence type="predicted"/>
<evidence type="ECO:0000313" key="2">
    <source>
        <dbReference type="EMBL" id="OJJ62088.1"/>
    </source>
</evidence>
<dbReference type="AlphaFoldDB" id="A0A1L9TRT6"/>